<evidence type="ECO:0000259" key="4">
    <source>
        <dbReference type="PROSITE" id="PS50304"/>
    </source>
</evidence>
<dbReference type="PANTHER" id="PTHR22948">
    <property type="entry name" value="TUDOR DOMAIN CONTAINING PROTEIN"/>
    <property type="match status" value="1"/>
</dbReference>
<name>A0ABN7B1S7_9HEMI</name>
<proteinExistence type="predicted"/>
<dbReference type="SUPFAM" id="SSF54791">
    <property type="entry name" value="Eukaryotic type KH-domain (KH-domain type I)"/>
    <property type="match status" value="1"/>
</dbReference>
<feature type="compositionally biased region" description="Basic and acidic residues" evidence="2">
    <location>
        <begin position="291"/>
        <end position="303"/>
    </location>
</feature>
<keyword evidence="3" id="KW-0812">Transmembrane</keyword>
<dbReference type="Gene3D" id="2.30.30.140">
    <property type="match status" value="1"/>
</dbReference>
<dbReference type="CDD" id="cd22395">
    <property type="entry name" value="KH-I_AKAP1"/>
    <property type="match status" value="1"/>
</dbReference>
<feature type="compositionally biased region" description="Basic and acidic residues" evidence="2">
    <location>
        <begin position="241"/>
        <end position="273"/>
    </location>
</feature>
<dbReference type="SUPFAM" id="SSF63748">
    <property type="entry name" value="Tudor/PWWP/MBT"/>
    <property type="match status" value="1"/>
</dbReference>
<dbReference type="SMART" id="SM00322">
    <property type="entry name" value="KH"/>
    <property type="match status" value="1"/>
</dbReference>
<dbReference type="InterPro" id="IPR004088">
    <property type="entry name" value="KH_dom_type_1"/>
</dbReference>
<feature type="compositionally biased region" description="Basic and acidic residues" evidence="2">
    <location>
        <begin position="323"/>
        <end position="336"/>
    </location>
</feature>
<dbReference type="PANTHER" id="PTHR22948:SF65">
    <property type="entry name" value="A-KINASE ANCHORING PROTEIN 1"/>
    <property type="match status" value="1"/>
</dbReference>
<dbReference type="Gene3D" id="2.40.50.90">
    <property type="match status" value="1"/>
</dbReference>
<dbReference type="PROSITE" id="PS50084">
    <property type="entry name" value="KH_TYPE_1"/>
    <property type="match status" value="1"/>
</dbReference>
<dbReference type="InterPro" id="IPR036612">
    <property type="entry name" value="KH_dom_type_1_sf"/>
</dbReference>
<dbReference type="InterPro" id="IPR047367">
    <property type="entry name" value="Tudor_AKAP1"/>
</dbReference>
<dbReference type="InterPro" id="IPR004087">
    <property type="entry name" value="KH_dom"/>
</dbReference>
<evidence type="ECO:0000256" key="3">
    <source>
        <dbReference type="SAM" id="Phobius"/>
    </source>
</evidence>
<dbReference type="SUPFAM" id="SSF50199">
    <property type="entry name" value="Staphylococcal nuclease"/>
    <property type="match status" value="1"/>
</dbReference>
<evidence type="ECO:0000313" key="5">
    <source>
        <dbReference type="EMBL" id="BES97759.1"/>
    </source>
</evidence>
<accession>A0ABN7B1S7</accession>
<dbReference type="SMART" id="SM00333">
    <property type="entry name" value="TUDOR"/>
    <property type="match status" value="1"/>
</dbReference>
<keyword evidence="1" id="KW-0694">RNA-binding</keyword>
<dbReference type="CDD" id="cd20407">
    <property type="entry name" value="Tudor_AKAP1"/>
    <property type="match status" value="1"/>
</dbReference>
<reference evidence="5 6" key="1">
    <citation type="submission" date="2023-09" db="EMBL/GenBank/DDBJ databases">
        <title>Nesidiocoris tenuis whole genome shotgun sequence.</title>
        <authorList>
            <person name="Shibata T."/>
            <person name="Shimoda M."/>
            <person name="Kobayashi T."/>
            <person name="Uehara T."/>
        </authorList>
    </citation>
    <scope>NUCLEOTIDE SEQUENCE [LARGE SCALE GENOMIC DNA]</scope>
    <source>
        <strain evidence="5 6">Japan</strain>
    </source>
</reference>
<dbReference type="InterPro" id="IPR047368">
    <property type="entry name" value="KH-I_AKAP1"/>
</dbReference>
<dbReference type="Proteomes" id="UP001307889">
    <property type="component" value="Chromosome 8"/>
</dbReference>
<evidence type="ECO:0000256" key="2">
    <source>
        <dbReference type="SAM" id="MobiDB-lite"/>
    </source>
</evidence>
<feature type="transmembrane region" description="Helical" evidence="3">
    <location>
        <begin position="6"/>
        <end position="26"/>
    </location>
</feature>
<feature type="domain" description="Tudor" evidence="4">
    <location>
        <begin position="512"/>
        <end position="570"/>
    </location>
</feature>
<organism evidence="5 6">
    <name type="scientific">Nesidiocoris tenuis</name>
    <dbReference type="NCBI Taxonomy" id="355587"/>
    <lineage>
        <taxon>Eukaryota</taxon>
        <taxon>Metazoa</taxon>
        <taxon>Ecdysozoa</taxon>
        <taxon>Arthropoda</taxon>
        <taxon>Hexapoda</taxon>
        <taxon>Insecta</taxon>
        <taxon>Pterygota</taxon>
        <taxon>Neoptera</taxon>
        <taxon>Paraneoptera</taxon>
        <taxon>Hemiptera</taxon>
        <taxon>Heteroptera</taxon>
        <taxon>Panheteroptera</taxon>
        <taxon>Cimicomorpha</taxon>
        <taxon>Miridae</taxon>
        <taxon>Dicyphina</taxon>
        <taxon>Nesidiocoris</taxon>
    </lineage>
</organism>
<sequence length="664" mass="73258">MLRGDSRQLLILGIPTITLVFGLLFLRRRRRKRGIPHTDPGGITGIKPNLELEYVENGRETFFQKVETQIVGSEVAGPEIDRKFEIEEPNIAAIVELSSPDKLENSSVEILEVEKKVEVQVKEEPIVQIIDLTEDVSEIIDLTVDDSRTVDLLDSDESFSTNREEGELTCSSISDCSLSDKLAVVEENLSKIEVSSEENCSSRRAAGLSSAPRLEDQKNLSADKSLEEGEILDSSIEEDDSKVTEGVEVLAEKPELEKEEKPADSKMEKHEQAGLENYVNLELDAMSISTSEERKGSSERDSANHSPSEVMLASPSISNFSDAHSEGSSDSGKGHSDVAISPSRTPAGGSSLAGDVALSVYEFILPQNIVGRLIGRHGASLHEIRTSTGTNIFIKRHPATNKLKICAIEGTPQDIDKALSKIRQKFPLRRFPNLTLEKVPFVSLNSIPPLRVEDLHLQLIEGVNNDVILSSLISAAHYFLQQPSHPTYGSLSALNAVMNNVYSLAEAPLLDPPIKDAVCAVATMGGWYRAQIISVEEDNKTAYVRFLDYGGYLIVSWSAVRQIRGDLLTLPFQAVECYLANVAPIDGEYWSEEARLYVQSLTHGQVLQAQIYDYTDEGIPLIYLYSSFDNEVVLINEQLVHQGFATLVSPLSEKGDLEDEEEEE</sequence>
<dbReference type="InterPro" id="IPR002999">
    <property type="entry name" value="Tudor"/>
</dbReference>
<gene>
    <name evidence="5" type="ORF">NTJ_10573</name>
</gene>
<evidence type="ECO:0000313" key="6">
    <source>
        <dbReference type="Proteomes" id="UP001307889"/>
    </source>
</evidence>
<dbReference type="Gene3D" id="3.30.1370.10">
    <property type="entry name" value="K Homology domain, type 1"/>
    <property type="match status" value="1"/>
</dbReference>
<dbReference type="InterPro" id="IPR035437">
    <property type="entry name" value="SNase_OB-fold_sf"/>
</dbReference>
<protein>
    <submittedName>
        <fullName evidence="5">Anchor protein</fullName>
    </submittedName>
</protein>
<keyword evidence="6" id="KW-1185">Reference proteome</keyword>
<dbReference type="Pfam" id="PF00567">
    <property type="entry name" value="TUDOR"/>
    <property type="match status" value="1"/>
</dbReference>
<dbReference type="EMBL" id="AP028916">
    <property type="protein sequence ID" value="BES97759.1"/>
    <property type="molecule type" value="Genomic_DNA"/>
</dbReference>
<keyword evidence="3" id="KW-1133">Transmembrane helix</keyword>
<dbReference type="Pfam" id="PF00013">
    <property type="entry name" value="KH_1"/>
    <property type="match status" value="1"/>
</dbReference>
<feature type="region of interest" description="Disordered" evidence="2">
    <location>
        <begin position="200"/>
        <end position="347"/>
    </location>
</feature>
<dbReference type="PROSITE" id="PS50304">
    <property type="entry name" value="TUDOR"/>
    <property type="match status" value="1"/>
</dbReference>
<keyword evidence="3" id="KW-0472">Membrane</keyword>
<dbReference type="InterPro" id="IPR050621">
    <property type="entry name" value="Tudor_domain_containing"/>
</dbReference>
<feature type="compositionally biased region" description="Acidic residues" evidence="2">
    <location>
        <begin position="228"/>
        <end position="240"/>
    </location>
</feature>
<evidence type="ECO:0000256" key="1">
    <source>
        <dbReference type="PROSITE-ProRule" id="PRU00117"/>
    </source>
</evidence>